<keyword evidence="4" id="KW-0997">Cell inner membrane</keyword>
<dbReference type="GO" id="GO:0009244">
    <property type="term" value="P:lipopolysaccharide core region biosynthetic process"/>
    <property type="evidence" value="ECO:0007669"/>
    <property type="project" value="InterPro"/>
</dbReference>
<evidence type="ECO:0000256" key="4">
    <source>
        <dbReference type="ARBA" id="ARBA00022519"/>
    </source>
</evidence>
<evidence type="ECO:0000256" key="5">
    <source>
        <dbReference type="ARBA" id="ARBA00022676"/>
    </source>
</evidence>
<keyword evidence="6" id="KW-0808">Transferase</keyword>
<dbReference type="InterPro" id="IPR011908">
    <property type="entry name" value="LipoPS_heptosylTferase-I"/>
</dbReference>
<gene>
    <name evidence="13" type="primary">waaC</name>
    <name evidence="13" type="ORF">HYX28_05495</name>
</gene>
<dbReference type="CDD" id="cd03789">
    <property type="entry name" value="GT9_LPS_heptosyltransferase"/>
    <property type="match status" value="1"/>
</dbReference>
<comment type="pathway">
    <text evidence="2">Bacterial outer membrane biogenesis; LPS core biosynthesis.</text>
</comment>
<keyword evidence="5" id="KW-0328">Glycosyltransferase</keyword>
<evidence type="ECO:0000256" key="8">
    <source>
        <dbReference type="ARBA" id="ARBA00023136"/>
    </source>
</evidence>
<evidence type="ECO:0000256" key="6">
    <source>
        <dbReference type="ARBA" id="ARBA00022679"/>
    </source>
</evidence>
<evidence type="ECO:0000313" key="13">
    <source>
        <dbReference type="EMBL" id="MBI2678214.1"/>
    </source>
</evidence>
<proteinExistence type="predicted"/>
<dbReference type="GO" id="GO:0005886">
    <property type="term" value="C:plasma membrane"/>
    <property type="evidence" value="ECO:0007669"/>
    <property type="project" value="UniProtKB-SubCell"/>
</dbReference>
<evidence type="ECO:0000256" key="1">
    <source>
        <dbReference type="ARBA" id="ARBA00004515"/>
    </source>
</evidence>
<dbReference type="Gene3D" id="3.40.50.2000">
    <property type="entry name" value="Glycogen Phosphorylase B"/>
    <property type="match status" value="2"/>
</dbReference>
<dbReference type="InterPro" id="IPR051199">
    <property type="entry name" value="LPS_LOS_Heptosyltrfase"/>
</dbReference>
<dbReference type="PANTHER" id="PTHR30160">
    <property type="entry name" value="TETRAACYLDISACCHARIDE 4'-KINASE-RELATED"/>
    <property type="match status" value="1"/>
</dbReference>
<dbReference type="PANTHER" id="PTHR30160:SF1">
    <property type="entry name" value="LIPOPOLYSACCHARIDE 1,2-N-ACETYLGLUCOSAMINETRANSFERASE-RELATED"/>
    <property type="match status" value="1"/>
</dbReference>
<dbReference type="NCBIfam" id="TIGR02193">
    <property type="entry name" value="heptsyl_trn_I"/>
    <property type="match status" value="1"/>
</dbReference>
<evidence type="ECO:0000256" key="11">
    <source>
        <dbReference type="ARBA" id="ARBA00044330"/>
    </source>
</evidence>
<dbReference type="GO" id="GO:0008713">
    <property type="term" value="F:ADP-heptose-lipopolysaccharide heptosyltransferase activity"/>
    <property type="evidence" value="ECO:0007669"/>
    <property type="project" value="TreeGrafter"/>
</dbReference>
<dbReference type="GO" id="GO:0005829">
    <property type="term" value="C:cytosol"/>
    <property type="evidence" value="ECO:0007669"/>
    <property type="project" value="TreeGrafter"/>
</dbReference>
<evidence type="ECO:0000256" key="2">
    <source>
        <dbReference type="ARBA" id="ARBA00004713"/>
    </source>
</evidence>
<evidence type="ECO:0000256" key="12">
    <source>
        <dbReference type="ARBA" id="ARBA00049201"/>
    </source>
</evidence>
<evidence type="ECO:0000313" key="14">
    <source>
        <dbReference type="Proteomes" id="UP000779809"/>
    </source>
</evidence>
<comment type="caution">
    <text evidence="13">The sequence shown here is derived from an EMBL/GenBank/DDBJ whole genome shotgun (WGS) entry which is preliminary data.</text>
</comment>
<comment type="subcellular location">
    <subcellularLocation>
        <location evidence="1">Cell inner membrane</location>
        <topology evidence="1">Peripheral membrane protein</topology>
        <orientation evidence="1">Cytoplasmic side</orientation>
    </subcellularLocation>
</comment>
<comment type="catalytic activity">
    <reaction evidence="12">
        <text>an alpha-Kdo-(2-&gt;4)-alpha-Kdo-(2-&gt;6)-lipid A + ADP-L-glycero-beta-D-manno-heptose = an L-alpha-D-Hep-(1-&gt;5)-[alpha-Kdo-(2-&gt;4)]-alpha-Kdo-(2-&gt;6)-lipid A + ADP + H(+)</text>
        <dbReference type="Rhea" id="RHEA:74067"/>
        <dbReference type="ChEBI" id="CHEBI:15378"/>
        <dbReference type="ChEBI" id="CHEBI:61506"/>
        <dbReference type="ChEBI" id="CHEBI:176431"/>
        <dbReference type="ChEBI" id="CHEBI:193068"/>
        <dbReference type="ChEBI" id="CHEBI:456216"/>
        <dbReference type="EC" id="2.4.99.23"/>
    </reaction>
</comment>
<dbReference type="InterPro" id="IPR002201">
    <property type="entry name" value="Glyco_trans_9"/>
</dbReference>
<protein>
    <recommendedName>
        <fullName evidence="10">Lipopolysaccharide heptosyltransferase 1</fullName>
        <ecNumber evidence="9">2.4.99.23</ecNumber>
    </recommendedName>
    <alternativeName>
        <fullName evidence="11">ADP-heptose:lipopolysaccharide heptosyltransferase I</fullName>
    </alternativeName>
</protein>
<keyword evidence="3" id="KW-1003">Cell membrane</keyword>
<keyword evidence="7" id="KW-0448">Lipopolysaccharide biosynthesis</keyword>
<dbReference type="AlphaFoldDB" id="A0A932A7N3"/>
<sequence>MKRILIVRLGAMGDVVHALPAATALRAALPDAHIGWAIEARWAPLLCAEGSVARGPNMPLVDAIHFVNTRGWRAAPWSDETWSEVRGTFRALRAARYDCALDFQGAMKSAAVAAFSGAAQRIGNARPWERVAAMFYTHPVEVHAAHVVEQALEAASAVSGQHLHYMPPALPQDAAAEQWAEQELARRGVRGFALLHPGAGWGAKQWPAARYGEVARALAARGVTPLINHGPDEQALAQEVARASNGSASAVQCSLSELIALTRRAALAIGGDTGPLHLAAALEVPIVALYGPTDPRRTGPFGTRAIVLRSEASTTSHARRAATEAGLLTIPAEQVIAAAQSLLGTGVEKNVRA</sequence>
<evidence type="ECO:0000256" key="9">
    <source>
        <dbReference type="ARBA" id="ARBA00044041"/>
    </source>
</evidence>
<dbReference type="SUPFAM" id="SSF53756">
    <property type="entry name" value="UDP-Glycosyltransferase/glycogen phosphorylase"/>
    <property type="match status" value="1"/>
</dbReference>
<keyword evidence="8" id="KW-0472">Membrane</keyword>
<accession>A0A932A7N3</accession>
<reference evidence="13" key="1">
    <citation type="submission" date="2020-07" db="EMBL/GenBank/DDBJ databases">
        <title>Huge and variable diversity of episymbiotic CPR bacteria and DPANN archaea in groundwater ecosystems.</title>
        <authorList>
            <person name="He C.Y."/>
            <person name="Keren R."/>
            <person name="Whittaker M."/>
            <person name="Farag I.F."/>
            <person name="Doudna J."/>
            <person name="Cate J.H.D."/>
            <person name="Banfield J.F."/>
        </authorList>
    </citation>
    <scope>NUCLEOTIDE SEQUENCE</scope>
    <source>
        <strain evidence="13">NC_groundwater_580_Pr5_B-0.1um_64_19</strain>
    </source>
</reference>
<organism evidence="13 14">
    <name type="scientific">Candidatus Korobacter versatilis</name>
    <dbReference type="NCBI Taxonomy" id="658062"/>
    <lineage>
        <taxon>Bacteria</taxon>
        <taxon>Pseudomonadati</taxon>
        <taxon>Acidobacteriota</taxon>
        <taxon>Terriglobia</taxon>
        <taxon>Terriglobales</taxon>
        <taxon>Candidatus Korobacteraceae</taxon>
        <taxon>Candidatus Korobacter</taxon>
    </lineage>
</organism>
<evidence type="ECO:0000256" key="10">
    <source>
        <dbReference type="ARBA" id="ARBA00044190"/>
    </source>
</evidence>
<evidence type="ECO:0000256" key="3">
    <source>
        <dbReference type="ARBA" id="ARBA00022475"/>
    </source>
</evidence>
<evidence type="ECO:0000256" key="7">
    <source>
        <dbReference type="ARBA" id="ARBA00022985"/>
    </source>
</evidence>
<dbReference type="Proteomes" id="UP000779809">
    <property type="component" value="Unassembled WGS sequence"/>
</dbReference>
<dbReference type="EC" id="2.4.99.23" evidence="9"/>
<name>A0A932A7N3_9BACT</name>
<dbReference type="EMBL" id="JACPNR010000006">
    <property type="protein sequence ID" value="MBI2678214.1"/>
    <property type="molecule type" value="Genomic_DNA"/>
</dbReference>
<dbReference type="Pfam" id="PF01075">
    <property type="entry name" value="Glyco_transf_9"/>
    <property type="match status" value="1"/>
</dbReference>